<dbReference type="AlphaFoldDB" id="A0A2N3G8C3"/>
<gene>
    <name evidence="1" type="ORF">CVT63_00385</name>
</gene>
<dbReference type="Proteomes" id="UP000233654">
    <property type="component" value="Unassembled WGS sequence"/>
</dbReference>
<proteinExistence type="predicted"/>
<comment type="caution">
    <text evidence="1">The sequence shown here is derived from an EMBL/GenBank/DDBJ whole genome shotgun (WGS) entry which is preliminary data.</text>
</comment>
<dbReference type="InterPro" id="IPR036698">
    <property type="entry name" value="TM1070-like_sf"/>
</dbReference>
<sequence>MVIVPEGETGGAVVVNTGTGSNSDRNFTLLHPTWYLAEGSTAWGFDTYITIENPNDSEVTARMTYMDPNPEKGGATAAIREIKLPKMSQTTVDPREILGAVDFSTKVECLEGKTIAVDRTMSWTGKGASSPEGHSSIGATSASLVWYLPEGSSDHNFETWTLVQNPNSAQAHVNLTYMIEGETPQTLKKVIPAHSRATYSMEQDIGSKDASVKVSSNQPVIAERAMYRNNRREGHCSVGAVSPAQDYYLAEGSTSWGFTTYVLIQNPNDSACEVTLTCMTPEGNFLQDPFTMPANSRKTLNLNGIIPDKDVSTLVHGSAPVIAERAMYWDFGTGEACHDSIGMSAAHKTFYLPDGQTSEGRETYTLVQNPNDAPVTVEISYLTNTSAKDTVFKETIGARSRMTYSMADRGVKGRATTIVRSLDAGKKIMVERSMYWNKKGAGTNTIGGFSD</sequence>
<dbReference type="InterPro" id="IPR043777">
    <property type="entry name" value="DUF5719"/>
</dbReference>
<organism evidence="1 2">
    <name type="scientific">Candidatus Anoxymicrobium japonicum</name>
    <dbReference type="NCBI Taxonomy" id="2013648"/>
    <lineage>
        <taxon>Bacteria</taxon>
        <taxon>Bacillati</taxon>
        <taxon>Actinomycetota</taxon>
        <taxon>Candidatus Geothermincolia</taxon>
        <taxon>Candidatus Geothermincolales</taxon>
        <taxon>Candidatus Anoxymicrobiaceae</taxon>
        <taxon>Candidatus Anoxymicrobium</taxon>
    </lineage>
</organism>
<dbReference type="EMBL" id="PHEX01000002">
    <property type="protein sequence ID" value="PKQ28933.1"/>
    <property type="molecule type" value="Genomic_DNA"/>
</dbReference>
<protein>
    <submittedName>
        <fullName evidence="1">Uncharacterized protein</fullName>
    </submittedName>
</protein>
<evidence type="ECO:0000313" key="2">
    <source>
        <dbReference type="Proteomes" id="UP000233654"/>
    </source>
</evidence>
<name>A0A2N3G8C3_9ACTN</name>
<dbReference type="Gene3D" id="2.60.290.11">
    <property type="entry name" value="TM1070-like"/>
    <property type="match status" value="3"/>
</dbReference>
<dbReference type="Pfam" id="PF18986">
    <property type="entry name" value="DUF5719"/>
    <property type="match status" value="1"/>
</dbReference>
<reference evidence="1 2" key="1">
    <citation type="journal article" date="2017" name="ISME J.">
        <title>Potential for microbial H2 and metal transformations associated with novel bacteria and archaea in deep terrestrial subsurface sediments.</title>
        <authorList>
            <person name="Hernsdorf A.W."/>
            <person name="Amano Y."/>
            <person name="Miyakawa K."/>
            <person name="Ise K."/>
            <person name="Suzuki Y."/>
            <person name="Anantharaman K."/>
            <person name="Probst A."/>
            <person name="Burstein D."/>
            <person name="Thomas B.C."/>
            <person name="Banfield J.F."/>
        </authorList>
    </citation>
    <scope>NUCLEOTIDE SEQUENCE [LARGE SCALE GENOMIC DNA]</scope>
    <source>
        <strain evidence="1">HGW-Actinobacteria-3</strain>
    </source>
</reference>
<accession>A0A2N3G8C3</accession>
<evidence type="ECO:0000313" key="1">
    <source>
        <dbReference type="EMBL" id="PKQ28933.1"/>
    </source>
</evidence>